<keyword evidence="4" id="KW-1185">Reference proteome</keyword>
<dbReference type="SUPFAM" id="SSF51905">
    <property type="entry name" value="FAD/NAD(P)-binding domain"/>
    <property type="match status" value="1"/>
</dbReference>
<reference evidence="3" key="1">
    <citation type="submission" date="2022-01" db="EMBL/GenBank/DDBJ databases">
        <title>Gillisia lutea sp. nov., isolated from marine plastic residues from the Malvarosa beach (Valencia, Spain).</title>
        <authorList>
            <person name="Vidal-Verdu A."/>
            <person name="Molina-Menor E."/>
            <person name="Satari L."/>
            <person name="Pascual J."/>
            <person name="Pereto J."/>
            <person name="Porcar M."/>
        </authorList>
    </citation>
    <scope>NUCLEOTIDE SEQUENCE</scope>
    <source>
        <strain evidence="3">M10.2A</strain>
    </source>
</reference>
<evidence type="ECO:0000313" key="3">
    <source>
        <dbReference type="EMBL" id="MCF4102359.1"/>
    </source>
</evidence>
<comment type="caution">
    <text evidence="3">The sequence shown here is derived from an EMBL/GenBank/DDBJ whole genome shotgun (WGS) entry which is preliminary data.</text>
</comment>
<dbReference type="PANTHER" id="PTHR48105">
    <property type="entry name" value="THIOREDOXIN REDUCTASE 1-RELATED-RELATED"/>
    <property type="match status" value="1"/>
</dbReference>
<gene>
    <name evidence="3" type="ORF">L1I30_11835</name>
</gene>
<proteinExistence type="predicted"/>
<organism evidence="3 4">
    <name type="scientific">Gillisia lutea</name>
    <dbReference type="NCBI Taxonomy" id="2909668"/>
    <lineage>
        <taxon>Bacteria</taxon>
        <taxon>Pseudomonadati</taxon>
        <taxon>Bacteroidota</taxon>
        <taxon>Flavobacteriia</taxon>
        <taxon>Flavobacteriales</taxon>
        <taxon>Flavobacteriaceae</taxon>
        <taxon>Gillisia</taxon>
    </lineage>
</organism>
<dbReference type="InterPro" id="IPR036188">
    <property type="entry name" value="FAD/NAD-bd_sf"/>
</dbReference>
<dbReference type="PRINTS" id="PR00368">
    <property type="entry name" value="FADPNR"/>
</dbReference>
<dbReference type="InterPro" id="IPR023856">
    <property type="entry name" value="Bdr"/>
</dbReference>
<dbReference type="NCBIfam" id="TIGR04018">
    <property type="entry name" value="Bthiol_YpdA"/>
    <property type="match status" value="1"/>
</dbReference>
<dbReference type="Proteomes" id="UP001179363">
    <property type="component" value="Unassembled WGS sequence"/>
</dbReference>
<dbReference type="Gene3D" id="3.50.50.60">
    <property type="entry name" value="FAD/NAD(P)-binding domain"/>
    <property type="match status" value="2"/>
</dbReference>
<dbReference type="InterPro" id="IPR050097">
    <property type="entry name" value="Ferredoxin-NADP_redctase_2"/>
</dbReference>
<dbReference type="RefSeq" id="WP_236134504.1">
    <property type="nucleotide sequence ID" value="NZ_JAKGTH010000010.1"/>
</dbReference>
<sequence>MQIHNSQYDLIIIGGGPIGIAVGLEAQKNNLSYLIIEKGCLVNSIYNYPSNMSFFSTSEKLELDNIPFISTNPKPKKAEALEYYRRIATSNNLNINLFEMVTGVNSEDEEKHVVSTNKTTYTANNIVIATGFYDIPNYLNIPGEQLPKVAHYYNDPHYYATQKTIVVGASNSAVDAALEIYRKGGDVTMIVRKPEIGERVKYWVRPDIDNRIKEGSINAYFNASLIEIKEKEVVIATPEGNKSIENDFVLLLTGYRPNFDFLKKIGIRLSIDGKQIPSYNDETMETNISGIYLAGVVCGGMETHKWFIENSRVHANMIVSSILKKQKKTV</sequence>
<dbReference type="EMBL" id="JAKGTH010000010">
    <property type="protein sequence ID" value="MCF4102359.1"/>
    <property type="molecule type" value="Genomic_DNA"/>
</dbReference>
<evidence type="ECO:0000256" key="2">
    <source>
        <dbReference type="ARBA" id="ARBA00023002"/>
    </source>
</evidence>
<dbReference type="PRINTS" id="PR00469">
    <property type="entry name" value="PNDRDTASEII"/>
</dbReference>
<protein>
    <submittedName>
        <fullName evidence="3">YpdA family putative bacillithiol disulfide reductase</fullName>
    </submittedName>
</protein>
<name>A0ABS9EKH0_9FLAO</name>
<dbReference type="Pfam" id="PF13738">
    <property type="entry name" value="Pyr_redox_3"/>
    <property type="match status" value="1"/>
</dbReference>
<accession>A0ABS9EKH0</accession>
<evidence type="ECO:0000256" key="1">
    <source>
        <dbReference type="ARBA" id="ARBA00022630"/>
    </source>
</evidence>
<keyword evidence="1" id="KW-0285">Flavoprotein</keyword>
<keyword evidence="2" id="KW-0560">Oxidoreductase</keyword>
<evidence type="ECO:0000313" key="4">
    <source>
        <dbReference type="Proteomes" id="UP001179363"/>
    </source>
</evidence>